<accession>A0A381TR55</accession>
<name>A0A381TR55_9ZZZZ</name>
<sequence length="55" mass="6200">MISNDTLAWCVSIKLCGIYGTPALLRDWKGVRLDFLNEMIFVYIGLNVSVNGFMT</sequence>
<dbReference type="AlphaFoldDB" id="A0A381TR55"/>
<evidence type="ECO:0000313" key="2">
    <source>
        <dbReference type="EMBL" id="SVA17988.1"/>
    </source>
</evidence>
<gene>
    <name evidence="2" type="ORF">METZ01_LOCUS70842</name>
</gene>
<dbReference type="EMBL" id="UINC01004946">
    <property type="protein sequence ID" value="SVA17988.1"/>
    <property type="molecule type" value="Genomic_DNA"/>
</dbReference>
<protein>
    <submittedName>
        <fullName evidence="2">Uncharacterized protein</fullName>
    </submittedName>
</protein>
<feature type="transmembrane region" description="Helical" evidence="1">
    <location>
        <begin position="6"/>
        <end position="25"/>
    </location>
</feature>
<proteinExistence type="predicted"/>
<keyword evidence="1" id="KW-0472">Membrane</keyword>
<organism evidence="2">
    <name type="scientific">marine metagenome</name>
    <dbReference type="NCBI Taxonomy" id="408172"/>
    <lineage>
        <taxon>unclassified sequences</taxon>
        <taxon>metagenomes</taxon>
        <taxon>ecological metagenomes</taxon>
    </lineage>
</organism>
<reference evidence="2" key="1">
    <citation type="submission" date="2018-05" db="EMBL/GenBank/DDBJ databases">
        <authorList>
            <person name="Lanie J.A."/>
            <person name="Ng W.-L."/>
            <person name="Kazmierczak K.M."/>
            <person name="Andrzejewski T.M."/>
            <person name="Davidsen T.M."/>
            <person name="Wayne K.J."/>
            <person name="Tettelin H."/>
            <person name="Glass J.I."/>
            <person name="Rusch D."/>
            <person name="Podicherti R."/>
            <person name="Tsui H.-C.T."/>
            <person name="Winkler M.E."/>
        </authorList>
    </citation>
    <scope>NUCLEOTIDE SEQUENCE</scope>
</reference>
<evidence type="ECO:0000256" key="1">
    <source>
        <dbReference type="SAM" id="Phobius"/>
    </source>
</evidence>
<keyword evidence="1" id="KW-1133">Transmembrane helix</keyword>
<keyword evidence="1" id="KW-0812">Transmembrane</keyword>